<keyword evidence="2" id="KW-1133">Transmembrane helix</keyword>
<sequence length="122" mass="12434">MTTVPVASVSETGYSQVVSIGLAPLDVVVDVVVVDDVLVVVVDVDVVVDVVVDDVLVVVVDVVVVVVVVAVFPAAATGPAVTASGPLAPVAPTEPVIPPLNTEPMTTKARRRALSLTSLRET</sequence>
<dbReference type="AlphaFoldDB" id="A0A830F9V5"/>
<evidence type="ECO:0000313" key="3">
    <source>
        <dbReference type="EMBL" id="GGL68673.1"/>
    </source>
</evidence>
<gene>
    <name evidence="3" type="ORF">GCM10009039_28320</name>
</gene>
<keyword evidence="4" id="KW-1185">Reference proteome</keyword>
<reference evidence="3" key="2">
    <citation type="submission" date="2020-09" db="EMBL/GenBank/DDBJ databases">
        <authorList>
            <person name="Sun Q."/>
            <person name="Ohkuma M."/>
        </authorList>
    </citation>
    <scope>NUCLEOTIDE SEQUENCE</scope>
    <source>
        <strain evidence="3">JCM 19596</strain>
    </source>
</reference>
<keyword evidence="2" id="KW-0472">Membrane</keyword>
<feature type="transmembrane region" description="Helical" evidence="2">
    <location>
        <begin position="55"/>
        <end position="76"/>
    </location>
</feature>
<name>A0A830F9V5_9EURY</name>
<comment type="caution">
    <text evidence="3">The sequence shown here is derived from an EMBL/GenBank/DDBJ whole genome shotgun (WGS) entry which is preliminary data.</text>
</comment>
<evidence type="ECO:0000256" key="2">
    <source>
        <dbReference type="SAM" id="Phobius"/>
    </source>
</evidence>
<feature type="region of interest" description="Disordered" evidence="1">
    <location>
        <begin position="79"/>
        <end position="122"/>
    </location>
</feature>
<keyword evidence="2" id="KW-0812">Transmembrane</keyword>
<reference evidence="3" key="1">
    <citation type="journal article" date="2014" name="Int. J. Syst. Evol. Microbiol.">
        <title>Complete genome sequence of Corynebacterium casei LMG S-19264T (=DSM 44701T), isolated from a smear-ripened cheese.</title>
        <authorList>
            <consortium name="US DOE Joint Genome Institute (JGI-PGF)"/>
            <person name="Walter F."/>
            <person name="Albersmeier A."/>
            <person name="Kalinowski J."/>
            <person name="Ruckert C."/>
        </authorList>
    </citation>
    <scope>NUCLEOTIDE SEQUENCE</scope>
    <source>
        <strain evidence="3">JCM 19596</strain>
    </source>
</reference>
<organism evidence="3 4">
    <name type="scientific">Halocalculus aciditolerans</name>
    <dbReference type="NCBI Taxonomy" id="1383812"/>
    <lineage>
        <taxon>Archaea</taxon>
        <taxon>Methanobacteriati</taxon>
        <taxon>Methanobacteriota</taxon>
        <taxon>Stenosarchaea group</taxon>
        <taxon>Halobacteria</taxon>
        <taxon>Halobacteriales</taxon>
        <taxon>Halobacteriaceae</taxon>
        <taxon>Halocalculus</taxon>
    </lineage>
</organism>
<accession>A0A830F9V5</accession>
<protein>
    <submittedName>
        <fullName evidence="3">Uncharacterized protein</fullName>
    </submittedName>
</protein>
<evidence type="ECO:0000256" key="1">
    <source>
        <dbReference type="SAM" id="MobiDB-lite"/>
    </source>
</evidence>
<evidence type="ECO:0000313" key="4">
    <source>
        <dbReference type="Proteomes" id="UP000607197"/>
    </source>
</evidence>
<dbReference type="RefSeq" id="WP_229774150.1">
    <property type="nucleotide sequence ID" value="NZ_BMPG01000004.1"/>
</dbReference>
<dbReference type="EMBL" id="BMPG01000004">
    <property type="protein sequence ID" value="GGL68673.1"/>
    <property type="molecule type" value="Genomic_DNA"/>
</dbReference>
<dbReference type="Proteomes" id="UP000607197">
    <property type="component" value="Unassembled WGS sequence"/>
</dbReference>
<proteinExistence type="predicted"/>